<comment type="similarity">
    <text evidence="4">Belongs to the HMBS family.</text>
</comment>
<dbReference type="GO" id="GO:0006782">
    <property type="term" value="P:protoporphyrinogen IX biosynthetic process"/>
    <property type="evidence" value="ECO:0007669"/>
    <property type="project" value="UniProtKB-UniPathway"/>
</dbReference>
<gene>
    <name evidence="11" type="ORF">DBW96_01670</name>
</gene>
<dbReference type="AlphaFoldDB" id="A0A368BXH6"/>
<dbReference type="Pfam" id="PF01379">
    <property type="entry name" value="Porphobil_deam"/>
    <property type="match status" value="1"/>
</dbReference>
<comment type="function">
    <text evidence="2">Tetrapolymerization of the monopyrrole PBG into the hydroxymethylbilane pre-uroporphyrinogen in several discrete steps.</text>
</comment>
<feature type="domain" description="Porphobilinogen deaminase N-terminal" evidence="10">
    <location>
        <begin position="3"/>
        <end position="204"/>
    </location>
</feature>
<evidence type="ECO:0000313" key="12">
    <source>
        <dbReference type="Proteomes" id="UP000253307"/>
    </source>
</evidence>
<evidence type="ECO:0000256" key="9">
    <source>
        <dbReference type="NCBIfam" id="TIGR00212"/>
    </source>
</evidence>
<dbReference type="InterPro" id="IPR022417">
    <property type="entry name" value="Porphobilin_deaminase_N"/>
</dbReference>
<dbReference type="SUPFAM" id="SSF53850">
    <property type="entry name" value="Periplasmic binding protein-like II"/>
    <property type="match status" value="1"/>
</dbReference>
<evidence type="ECO:0000259" key="10">
    <source>
        <dbReference type="Pfam" id="PF01379"/>
    </source>
</evidence>
<evidence type="ECO:0000256" key="8">
    <source>
        <dbReference type="ARBA" id="ARBA00048169"/>
    </source>
</evidence>
<dbReference type="GO" id="GO:0005737">
    <property type="term" value="C:cytoplasm"/>
    <property type="evidence" value="ECO:0007669"/>
    <property type="project" value="UniProtKB-UniRule"/>
</dbReference>
<dbReference type="EC" id="2.5.1.61" evidence="9"/>
<evidence type="ECO:0000256" key="5">
    <source>
        <dbReference type="ARBA" id="ARBA00011245"/>
    </source>
</evidence>
<evidence type="ECO:0000256" key="7">
    <source>
        <dbReference type="ARBA" id="ARBA00023244"/>
    </source>
</evidence>
<dbReference type="PROSITE" id="PS00533">
    <property type="entry name" value="PORPHOBILINOGEN_DEAM"/>
    <property type="match status" value="1"/>
</dbReference>
<evidence type="ECO:0000256" key="1">
    <source>
        <dbReference type="ARBA" id="ARBA00001916"/>
    </source>
</evidence>
<dbReference type="Proteomes" id="UP000253307">
    <property type="component" value="Unassembled WGS sequence"/>
</dbReference>
<evidence type="ECO:0000256" key="2">
    <source>
        <dbReference type="ARBA" id="ARBA00002869"/>
    </source>
</evidence>
<organism evidence="11 12">
    <name type="scientific">SAR86 cluster bacterium</name>
    <dbReference type="NCBI Taxonomy" id="2030880"/>
    <lineage>
        <taxon>Bacteria</taxon>
        <taxon>Pseudomonadati</taxon>
        <taxon>Pseudomonadota</taxon>
        <taxon>Gammaproteobacteria</taxon>
        <taxon>SAR86 cluster</taxon>
    </lineage>
</organism>
<accession>A0A368BXH6</accession>
<dbReference type="PANTHER" id="PTHR11557">
    <property type="entry name" value="PORPHOBILINOGEN DEAMINASE"/>
    <property type="match status" value="1"/>
</dbReference>
<dbReference type="PANTHER" id="PTHR11557:SF0">
    <property type="entry name" value="PORPHOBILINOGEN DEAMINASE"/>
    <property type="match status" value="1"/>
</dbReference>
<sequence length="303" mass="34045">MEIKIATRKSPLALYQAEAVKQAIIDKHPDCICELISLDSEGDKDLRPIHELGGKGVFVKRLEEALVMGDADIAVHSLKDVPADLNNEFQIVATLKRANPSDSIIFKESITLDKLEDKSIVATSSPRRAAQVKLFNPSLEVCPVRGNIHTRIKKLKDNEFDALVIATAALDRLQLNLENVEKIDSSIMLPAATQAIIGIEVGKDINPQKLEIIKSINHHETYFIASVERKIIKYLEGDCNSAIALICKKARESKFEMNLRAFDHRSLKVEKIDMSFIEAELDQFYLDLFNKIEDLKIKELISN</sequence>
<dbReference type="InterPro" id="IPR000860">
    <property type="entry name" value="HemC"/>
</dbReference>
<evidence type="ECO:0000313" key="11">
    <source>
        <dbReference type="EMBL" id="RCL42018.1"/>
    </source>
</evidence>
<dbReference type="FunFam" id="3.40.190.10:FF:000005">
    <property type="entry name" value="Porphobilinogen deaminase"/>
    <property type="match status" value="1"/>
</dbReference>
<dbReference type="InterPro" id="IPR022419">
    <property type="entry name" value="Porphobilin_deaminase_cofac_BS"/>
</dbReference>
<evidence type="ECO:0000256" key="4">
    <source>
        <dbReference type="ARBA" id="ARBA00005638"/>
    </source>
</evidence>
<reference evidence="11 12" key="1">
    <citation type="journal article" date="2018" name="Microbiome">
        <title>Fine metagenomic profile of the Mediterranean stratified and mixed water columns revealed by assembly and recruitment.</title>
        <authorList>
            <person name="Haro-Moreno J.M."/>
            <person name="Lopez-Perez M."/>
            <person name="De La Torre J.R."/>
            <person name="Picazo A."/>
            <person name="Camacho A."/>
            <person name="Rodriguez-Valera F."/>
        </authorList>
    </citation>
    <scope>NUCLEOTIDE SEQUENCE [LARGE SCALE GENOMIC DNA]</scope>
    <source>
        <strain evidence="11">MED-G82</strain>
    </source>
</reference>
<comment type="subunit">
    <text evidence="5">Monomer.</text>
</comment>
<protein>
    <recommendedName>
        <fullName evidence="9">Hydroxymethylbilane synthase</fullName>
        <ecNumber evidence="9">2.5.1.61</ecNumber>
    </recommendedName>
</protein>
<dbReference type="UniPathway" id="UPA00251">
    <property type="reaction ID" value="UER00319"/>
</dbReference>
<dbReference type="GO" id="GO:0004418">
    <property type="term" value="F:hydroxymethylbilane synthase activity"/>
    <property type="evidence" value="ECO:0007669"/>
    <property type="project" value="UniProtKB-UniRule"/>
</dbReference>
<dbReference type="SUPFAM" id="SSF54782">
    <property type="entry name" value="Porphobilinogen deaminase (hydroxymethylbilane synthase), C-terminal domain"/>
    <property type="match status" value="1"/>
</dbReference>
<keyword evidence="7" id="KW-0627">Porphyrin biosynthesis</keyword>
<dbReference type="PRINTS" id="PR00151">
    <property type="entry name" value="PORPHBDMNASE"/>
</dbReference>
<evidence type="ECO:0000256" key="6">
    <source>
        <dbReference type="ARBA" id="ARBA00022679"/>
    </source>
</evidence>
<dbReference type="PIRSF" id="PIRSF001438">
    <property type="entry name" value="4pyrrol_synth_OHMeBilane_synth"/>
    <property type="match status" value="1"/>
</dbReference>
<dbReference type="Gene3D" id="3.40.190.10">
    <property type="entry name" value="Periplasmic binding protein-like II"/>
    <property type="match status" value="2"/>
</dbReference>
<dbReference type="InterPro" id="IPR036803">
    <property type="entry name" value="Porphobilinogen_deaminase_C_sf"/>
</dbReference>
<comment type="catalytic activity">
    <reaction evidence="8">
        <text>4 porphobilinogen + H2O = hydroxymethylbilane + 4 NH4(+)</text>
        <dbReference type="Rhea" id="RHEA:13185"/>
        <dbReference type="ChEBI" id="CHEBI:15377"/>
        <dbReference type="ChEBI" id="CHEBI:28938"/>
        <dbReference type="ChEBI" id="CHEBI:57845"/>
        <dbReference type="ChEBI" id="CHEBI:58126"/>
        <dbReference type="EC" id="2.5.1.61"/>
    </reaction>
</comment>
<proteinExistence type="inferred from homology"/>
<comment type="cofactor">
    <cofactor evidence="1">
        <name>dipyrromethane</name>
        <dbReference type="ChEBI" id="CHEBI:60342"/>
    </cofactor>
</comment>
<comment type="pathway">
    <text evidence="3">Porphyrin-containing compound metabolism; protoporphyrin-IX biosynthesis; coproporphyrinogen-III from 5-aminolevulinate: step 2/4.</text>
</comment>
<keyword evidence="6 11" id="KW-0808">Transferase</keyword>
<comment type="caution">
    <text evidence="11">The sequence shown here is derived from an EMBL/GenBank/DDBJ whole genome shotgun (WGS) entry which is preliminary data.</text>
</comment>
<name>A0A368BXH6_9GAMM</name>
<dbReference type="NCBIfam" id="TIGR00212">
    <property type="entry name" value="hemC"/>
    <property type="match status" value="1"/>
</dbReference>
<evidence type="ECO:0000256" key="3">
    <source>
        <dbReference type="ARBA" id="ARBA00004735"/>
    </source>
</evidence>
<dbReference type="EMBL" id="QOPE01000008">
    <property type="protein sequence ID" value="RCL42018.1"/>
    <property type="molecule type" value="Genomic_DNA"/>
</dbReference>